<dbReference type="EMBL" id="JACHOU010000029">
    <property type="protein sequence ID" value="MBB6357687.1"/>
    <property type="molecule type" value="Genomic_DNA"/>
</dbReference>
<dbReference type="Proteomes" id="UP000536262">
    <property type="component" value="Unassembled WGS sequence"/>
</dbReference>
<accession>A0A7X0KNZ4</accession>
<reference evidence="1 2" key="1">
    <citation type="submission" date="2020-08" db="EMBL/GenBank/DDBJ databases">
        <title>Genomic Encyclopedia of Type Strains, Phase IV (KMG-IV): sequencing the most valuable type-strain genomes for metagenomic binning, comparative biology and taxonomic classification.</title>
        <authorList>
            <person name="Goeker M."/>
        </authorList>
    </citation>
    <scope>NUCLEOTIDE SEQUENCE [LARGE SCALE GENOMIC DNA]</scope>
    <source>
        <strain evidence="1 2">DSM 7051</strain>
    </source>
</reference>
<evidence type="ECO:0000313" key="1">
    <source>
        <dbReference type="EMBL" id="MBB6357687.1"/>
    </source>
</evidence>
<sequence>MAVYAARHDEQAGCIDLFGCASQLLSNGHYATSADADFRPYGVSRGYNRSTPDDQVKFVHNCSF</sequence>
<gene>
    <name evidence="1" type="ORF">GGR00_005511</name>
</gene>
<keyword evidence="2" id="KW-1185">Reference proteome</keyword>
<dbReference type="AlphaFoldDB" id="A0A7X0KNZ4"/>
<proteinExistence type="predicted"/>
<organism evidence="1 2">
    <name type="scientific">Aminobacter aganoensis</name>
    <dbReference type="NCBI Taxonomy" id="83264"/>
    <lineage>
        <taxon>Bacteria</taxon>
        <taxon>Pseudomonadati</taxon>
        <taxon>Pseudomonadota</taxon>
        <taxon>Alphaproteobacteria</taxon>
        <taxon>Hyphomicrobiales</taxon>
        <taxon>Phyllobacteriaceae</taxon>
        <taxon>Aminobacter</taxon>
    </lineage>
</organism>
<comment type="caution">
    <text evidence="1">The sequence shown here is derived from an EMBL/GenBank/DDBJ whole genome shotgun (WGS) entry which is preliminary data.</text>
</comment>
<name>A0A7X0KNZ4_9HYPH</name>
<protein>
    <submittedName>
        <fullName evidence="1">Uncharacterized protein</fullName>
    </submittedName>
</protein>
<evidence type="ECO:0000313" key="2">
    <source>
        <dbReference type="Proteomes" id="UP000536262"/>
    </source>
</evidence>